<dbReference type="OrthoDB" id="9801155at2"/>
<dbReference type="AlphaFoldDB" id="A0A437M3L6"/>
<organism evidence="2 3">
    <name type="scientific">Rhodovarius crocodyli</name>
    <dbReference type="NCBI Taxonomy" id="1979269"/>
    <lineage>
        <taxon>Bacteria</taxon>
        <taxon>Pseudomonadati</taxon>
        <taxon>Pseudomonadota</taxon>
        <taxon>Alphaproteobacteria</taxon>
        <taxon>Acetobacterales</taxon>
        <taxon>Roseomonadaceae</taxon>
        <taxon>Rhodovarius</taxon>
    </lineage>
</organism>
<dbReference type="InterPro" id="IPR001128">
    <property type="entry name" value="Cyt_P450"/>
</dbReference>
<evidence type="ECO:0000313" key="3">
    <source>
        <dbReference type="Proteomes" id="UP000282957"/>
    </source>
</evidence>
<comment type="similarity">
    <text evidence="1">Belongs to the cytochrome P450 family.</text>
</comment>
<reference evidence="2 3" key="1">
    <citation type="submission" date="2019-01" db="EMBL/GenBank/DDBJ databases">
        <authorList>
            <person name="Chen W.-M."/>
        </authorList>
    </citation>
    <scope>NUCLEOTIDE SEQUENCE [LARGE SCALE GENOMIC DNA]</scope>
    <source>
        <strain evidence="2 3">CCP-6</strain>
    </source>
</reference>
<dbReference type="GO" id="GO:0016705">
    <property type="term" value="F:oxidoreductase activity, acting on paired donors, with incorporation or reduction of molecular oxygen"/>
    <property type="evidence" value="ECO:0007669"/>
    <property type="project" value="InterPro"/>
</dbReference>
<dbReference type="GO" id="GO:0004497">
    <property type="term" value="F:monooxygenase activity"/>
    <property type="evidence" value="ECO:0007669"/>
    <property type="project" value="InterPro"/>
</dbReference>
<evidence type="ECO:0000256" key="1">
    <source>
        <dbReference type="ARBA" id="ARBA00010617"/>
    </source>
</evidence>
<dbReference type="Gene3D" id="1.10.630.10">
    <property type="entry name" value="Cytochrome P450"/>
    <property type="match status" value="1"/>
</dbReference>
<dbReference type="RefSeq" id="WP_127789040.1">
    <property type="nucleotide sequence ID" value="NZ_SACL01000007.1"/>
</dbReference>
<dbReference type="PANTHER" id="PTHR46696">
    <property type="entry name" value="P450, PUTATIVE (EUROFUNG)-RELATED"/>
    <property type="match status" value="1"/>
</dbReference>
<gene>
    <name evidence="2" type="ORF">EOD42_18395</name>
</gene>
<dbReference type="PRINTS" id="PR00385">
    <property type="entry name" value="P450"/>
</dbReference>
<keyword evidence="3" id="KW-1185">Reference proteome</keyword>
<dbReference type="GO" id="GO:0005506">
    <property type="term" value="F:iron ion binding"/>
    <property type="evidence" value="ECO:0007669"/>
    <property type="project" value="InterPro"/>
</dbReference>
<accession>A0A437M3L6</accession>
<dbReference type="Pfam" id="PF00067">
    <property type="entry name" value="p450"/>
    <property type="match status" value="1"/>
</dbReference>
<comment type="caution">
    <text evidence="2">The sequence shown here is derived from an EMBL/GenBank/DDBJ whole genome shotgun (WGS) entry which is preliminary data.</text>
</comment>
<dbReference type="PRINTS" id="PR00359">
    <property type="entry name" value="BP450"/>
</dbReference>
<dbReference type="GO" id="GO:0020037">
    <property type="term" value="F:heme binding"/>
    <property type="evidence" value="ECO:0007669"/>
    <property type="project" value="InterPro"/>
</dbReference>
<protein>
    <submittedName>
        <fullName evidence="2">Cytochrome P450</fullName>
    </submittedName>
</protein>
<name>A0A437M3L6_9PROT</name>
<dbReference type="Proteomes" id="UP000282957">
    <property type="component" value="Unassembled WGS sequence"/>
</dbReference>
<proteinExistence type="inferred from homology"/>
<dbReference type="EMBL" id="SACL01000007">
    <property type="protein sequence ID" value="RVT92186.1"/>
    <property type="molecule type" value="Genomic_DNA"/>
</dbReference>
<sequence>MTTDTLLEGRPAPVITLDPYDDAILADPFPAYDEIRRAGPAVYLEKHGVYAIGRHRDVMAALKNWRDFSSTGGSGIADIRKPGAWRSPSPIVETDPPDHTRVRGVMNKVLSPSVMRQWRAEFEAEAARLVDEMLERGSFDGVHDLSEAFIARVLPDALGLPDSPERRDNLFLIGEWNFDAQGPRNARLEATTRRVAAIEPWHQEMMKRENQASDGFGLKIFEAADAGEIPAEVAPLLIRSFLRGGLDTSSSTISAALHYLARDPAQYAALRANPDRARNAIEEAMRIETPIPYVGRLTMRDVVVDDVTIPADSKVIVMLPAANRDPDFWANPDEFDIDRKTQGHVALGYGIHMCVGQAVARLEGEVMLKALAARVETLELVGAPERRLNNNLRSFGKLPLRAR</sequence>
<dbReference type="PANTHER" id="PTHR46696:SF1">
    <property type="entry name" value="CYTOCHROME P450 YJIB-RELATED"/>
    <property type="match status" value="1"/>
</dbReference>
<dbReference type="InterPro" id="IPR002397">
    <property type="entry name" value="Cyt_P450_B"/>
</dbReference>
<dbReference type="InterPro" id="IPR036396">
    <property type="entry name" value="Cyt_P450_sf"/>
</dbReference>
<dbReference type="SUPFAM" id="SSF48264">
    <property type="entry name" value="Cytochrome P450"/>
    <property type="match status" value="1"/>
</dbReference>
<evidence type="ECO:0000313" key="2">
    <source>
        <dbReference type="EMBL" id="RVT92186.1"/>
    </source>
</evidence>